<protein>
    <submittedName>
        <fullName evidence="2">Putative metallopeptidase-like protein</fullName>
    </submittedName>
</protein>
<name>A0A2T0VRT7_9GAMM</name>
<dbReference type="RefSeq" id="WP_106229610.1">
    <property type="nucleotide sequence ID" value="NZ_PVTM01000002.1"/>
</dbReference>
<dbReference type="EMBL" id="PVTM01000002">
    <property type="protein sequence ID" value="PRY73211.1"/>
    <property type="molecule type" value="Genomic_DNA"/>
</dbReference>
<dbReference type="Pfam" id="PF13203">
    <property type="entry name" value="DUF2201_N"/>
    <property type="match status" value="1"/>
</dbReference>
<reference evidence="2 3" key="1">
    <citation type="submission" date="2018-03" db="EMBL/GenBank/DDBJ databases">
        <title>Comparative analysis of microorganisms from saline springs in Andes Mountain Range, Colombia.</title>
        <authorList>
            <person name="Rubin E."/>
        </authorList>
    </citation>
    <scope>NUCLEOTIDE SEQUENCE [LARGE SCALE GENOMIC DNA]</scope>
    <source>
        <strain evidence="2 3">USBA 854</strain>
    </source>
</reference>
<dbReference type="AlphaFoldDB" id="A0A2T0VRT7"/>
<proteinExistence type="predicted"/>
<evidence type="ECO:0000259" key="1">
    <source>
        <dbReference type="Pfam" id="PF13203"/>
    </source>
</evidence>
<gene>
    <name evidence="2" type="ORF">BCL64_102292</name>
</gene>
<comment type="caution">
    <text evidence="2">The sequence shown here is derived from an EMBL/GenBank/DDBJ whole genome shotgun (WGS) entry which is preliminary data.</text>
</comment>
<organism evidence="2 3">
    <name type="scientific">Halomonas ventosae</name>
    <dbReference type="NCBI Taxonomy" id="229007"/>
    <lineage>
        <taxon>Bacteria</taxon>
        <taxon>Pseudomonadati</taxon>
        <taxon>Pseudomonadota</taxon>
        <taxon>Gammaproteobacteria</taxon>
        <taxon>Oceanospirillales</taxon>
        <taxon>Halomonadaceae</taxon>
        <taxon>Halomonas</taxon>
    </lineage>
</organism>
<evidence type="ECO:0000313" key="2">
    <source>
        <dbReference type="EMBL" id="PRY73211.1"/>
    </source>
</evidence>
<dbReference type="InterPro" id="IPR025154">
    <property type="entry name" value="Put_metallopeptidase_dom"/>
</dbReference>
<feature type="domain" description="Putative metallopeptidase" evidence="1">
    <location>
        <begin position="36"/>
        <end position="139"/>
    </location>
</feature>
<accession>A0A2T0VRT7</accession>
<evidence type="ECO:0000313" key="3">
    <source>
        <dbReference type="Proteomes" id="UP000239896"/>
    </source>
</evidence>
<dbReference type="Proteomes" id="UP000239896">
    <property type="component" value="Unassembled WGS sequence"/>
</dbReference>
<sequence>MESTIGWIEHGADTSRHEHVIAEALSDWQADRHIWQTEQPATAFLAHQLHIESVAASTVATAATDGARLYVNPIWSAGLDAPTRRFVQAHLVWHCVAGHFVPPHAKDERRWHLACDHEVNTQLLMLGFSLPDEAVLFPACVGKPVPVVYAWLGDNPLIDTERSLDAPPWTNLVSDQRAPDAVDASHAWHVQRWQHLGRRLIDRHLASPFLPASVATWLVECW</sequence>
<keyword evidence="3" id="KW-1185">Reference proteome</keyword>